<gene>
    <name evidence="3" type="ORF">Dsin_024648</name>
</gene>
<dbReference type="EMBL" id="JANJYJ010000008">
    <property type="protein sequence ID" value="KAK3193338.1"/>
    <property type="molecule type" value="Genomic_DNA"/>
</dbReference>
<evidence type="ECO:0000313" key="4">
    <source>
        <dbReference type="Proteomes" id="UP001281410"/>
    </source>
</evidence>
<dbReference type="PANTHER" id="PTHR15503:SF22">
    <property type="entry name" value="TRANSPOSON TY3-I GAG POLYPROTEIN"/>
    <property type="match status" value="1"/>
</dbReference>
<proteinExistence type="predicted"/>
<accession>A0AAE0DWF0</accession>
<dbReference type="PROSITE" id="PS00028">
    <property type="entry name" value="ZINC_FINGER_C2H2_1"/>
    <property type="match status" value="1"/>
</dbReference>
<dbReference type="InterPro" id="IPR005162">
    <property type="entry name" value="Retrotrans_gag_dom"/>
</dbReference>
<feature type="region of interest" description="Disordered" evidence="1">
    <location>
        <begin position="302"/>
        <end position="339"/>
    </location>
</feature>
<feature type="compositionally biased region" description="Polar residues" evidence="1">
    <location>
        <begin position="302"/>
        <end position="321"/>
    </location>
</feature>
<dbReference type="Pfam" id="PF03732">
    <property type="entry name" value="Retrotrans_gag"/>
    <property type="match status" value="1"/>
</dbReference>
<organism evidence="3 4">
    <name type="scientific">Dipteronia sinensis</name>
    <dbReference type="NCBI Taxonomy" id="43782"/>
    <lineage>
        <taxon>Eukaryota</taxon>
        <taxon>Viridiplantae</taxon>
        <taxon>Streptophyta</taxon>
        <taxon>Embryophyta</taxon>
        <taxon>Tracheophyta</taxon>
        <taxon>Spermatophyta</taxon>
        <taxon>Magnoliopsida</taxon>
        <taxon>eudicotyledons</taxon>
        <taxon>Gunneridae</taxon>
        <taxon>Pentapetalae</taxon>
        <taxon>rosids</taxon>
        <taxon>malvids</taxon>
        <taxon>Sapindales</taxon>
        <taxon>Sapindaceae</taxon>
        <taxon>Hippocastanoideae</taxon>
        <taxon>Acereae</taxon>
        <taxon>Dipteronia</taxon>
    </lineage>
</organism>
<evidence type="ECO:0000313" key="3">
    <source>
        <dbReference type="EMBL" id="KAK3193338.1"/>
    </source>
</evidence>
<protein>
    <recommendedName>
        <fullName evidence="2">C2H2-type domain-containing protein</fullName>
    </recommendedName>
</protein>
<comment type="caution">
    <text evidence="3">The sequence shown here is derived from an EMBL/GenBank/DDBJ whole genome shotgun (WGS) entry which is preliminary data.</text>
</comment>
<dbReference type="Proteomes" id="UP001281410">
    <property type="component" value="Unassembled WGS sequence"/>
</dbReference>
<dbReference type="AlphaFoldDB" id="A0AAE0DWF0"/>
<sequence length="366" mass="42010">MRFIPNRIKATSTYFITLTKPSHCHPYTLRPQSTPITTSADLLSAEEIGARSCRRPVYTPNRRRERDGFGSCRRRLRRAIVRAGERETWVWRWSSCRRAETAMAERNTCIVCVSRAREPNASSEAIKAAAELYTQEAMPFHFWTSHPQHNKMCNICRRGFSSKIVLSFHLQSAHNTLASFHLEGLALQWHRWFNKFKGPLSWNEFTKAVLHRFGPTDYEDPSEALTRLKQTNSVTTYQEEFEKLSQRIDDLPEHYLVGCFIAGLKDEIRLDVKVKQPRTLSDTIGVARLIEERNLLQKKTSNFGSFQGTAPPQQTSPNSSAGLLGPPPNQKLTSQNSPIPIRRITGQEAISIECDFALEKFKWKSW</sequence>
<reference evidence="3" key="1">
    <citation type="journal article" date="2023" name="Plant J.">
        <title>Genome sequences and population genomics provide insights into the demographic history, inbreeding, and mutation load of two 'living fossil' tree species of Dipteronia.</title>
        <authorList>
            <person name="Feng Y."/>
            <person name="Comes H.P."/>
            <person name="Chen J."/>
            <person name="Zhu S."/>
            <person name="Lu R."/>
            <person name="Zhang X."/>
            <person name="Li P."/>
            <person name="Qiu J."/>
            <person name="Olsen K.M."/>
            <person name="Qiu Y."/>
        </authorList>
    </citation>
    <scope>NUCLEOTIDE SEQUENCE</scope>
    <source>
        <strain evidence="3">NBL</strain>
    </source>
</reference>
<keyword evidence="4" id="KW-1185">Reference proteome</keyword>
<feature type="domain" description="C2H2-type" evidence="2">
    <location>
        <begin position="153"/>
        <end position="174"/>
    </location>
</feature>
<dbReference type="InterPro" id="IPR032567">
    <property type="entry name" value="RTL1-rel"/>
</dbReference>
<dbReference type="PANTHER" id="PTHR15503">
    <property type="entry name" value="LDOC1 RELATED"/>
    <property type="match status" value="1"/>
</dbReference>
<name>A0AAE0DWF0_9ROSI</name>
<evidence type="ECO:0000259" key="2">
    <source>
        <dbReference type="PROSITE" id="PS00028"/>
    </source>
</evidence>
<evidence type="ECO:0000256" key="1">
    <source>
        <dbReference type="SAM" id="MobiDB-lite"/>
    </source>
</evidence>
<dbReference type="InterPro" id="IPR013087">
    <property type="entry name" value="Znf_C2H2_type"/>
</dbReference>